<evidence type="ECO:0000313" key="2">
    <source>
        <dbReference type="EMBL" id="MFF5289055.1"/>
    </source>
</evidence>
<evidence type="ECO:0000313" key="3">
    <source>
        <dbReference type="Proteomes" id="UP001602245"/>
    </source>
</evidence>
<evidence type="ECO:0000259" key="1">
    <source>
        <dbReference type="Pfam" id="PF14759"/>
    </source>
</evidence>
<dbReference type="Pfam" id="PF14759">
    <property type="entry name" value="Reductase_C"/>
    <property type="match status" value="1"/>
</dbReference>
<accession>A0ABW6W6W7</accession>
<dbReference type="SUPFAM" id="SSF55424">
    <property type="entry name" value="FAD/NAD-linked reductases, dimerisation (C-terminal) domain"/>
    <property type="match status" value="1"/>
</dbReference>
<keyword evidence="3" id="KW-1185">Reference proteome</keyword>
<protein>
    <submittedName>
        <fullName evidence="2">Oxidoreductase C-terminal domain-containing protein</fullName>
    </submittedName>
</protein>
<dbReference type="Gene3D" id="3.30.390.30">
    <property type="match status" value="1"/>
</dbReference>
<dbReference type="Proteomes" id="UP001602245">
    <property type="component" value="Unassembled WGS sequence"/>
</dbReference>
<gene>
    <name evidence="2" type="ORF">ACFY35_06440</name>
</gene>
<organism evidence="2 3">
    <name type="scientific">Paractinoplanes globisporus</name>
    <dbReference type="NCBI Taxonomy" id="113565"/>
    <lineage>
        <taxon>Bacteria</taxon>
        <taxon>Bacillati</taxon>
        <taxon>Actinomycetota</taxon>
        <taxon>Actinomycetes</taxon>
        <taxon>Micromonosporales</taxon>
        <taxon>Micromonosporaceae</taxon>
        <taxon>Paractinoplanes</taxon>
    </lineage>
</organism>
<feature type="domain" description="Reductase C-terminal" evidence="1">
    <location>
        <begin position="13"/>
        <end position="98"/>
    </location>
</feature>
<dbReference type="RefSeq" id="WP_281171438.1">
    <property type="nucleotide sequence ID" value="NZ_JBIAZU010000001.1"/>
</dbReference>
<dbReference type="InterPro" id="IPR028202">
    <property type="entry name" value="Reductase_C"/>
</dbReference>
<dbReference type="InterPro" id="IPR016156">
    <property type="entry name" value="FAD/NAD-linked_Rdtase_dimer_sf"/>
</dbReference>
<reference evidence="2 3" key="1">
    <citation type="submission" date="2024-10" db="EMBL/GenBank/DDBJ databases">
        <title>The Natural Products Discovery Center: Release of the First 8490 Sequenced Strains for Exploring Actinobacteria Biosynthetic Diversity.</title>
        <authorList>
            <person name="Kalkreuter E."/>
            <person name="Kautsar S.A."/>
            <person name="Yang D."/>
            <person name="Bader C.D."/>
            <person name="Teijaro C.N."/>
            <person name="Fluegel L."/>
            <person name="Davis C.M."/>
            <person name="Simpson J.R."/>
            <person name="Lauterbach L."/>
            <person name="Steele A.D."/>
            <person name="Gui C."/>
            <person name="Meng S."/>
            <person name="Li G."/>
            <person name="Viehrig K."/>
            <person name="Ye F."/>
            <person name="Su P."/>
            <person name="Kiefer A.F."/>
            <person name="Nichols A."/>
            <person name="Cepeda A.J."/>
            <person name="Yan W."/>
            <person name="Fan B."/>
            <person name="Jiang Y."/>
            <person name="Adhikari A."/>
            <person name="Zheng C.-J."/>
            <person name="Schuster L."/>
            <person name="Cowan T.M."/>
            <person name="Smanski M.J."/>
            <person name="Chevrette M.G."/>
            <person name="De Carvalho L.P.S."/>
            <person name="Shen B."/>
        </authorList>
    </citation>
    <scope>NUCLEOTIDE SEQUENCE [LARGE SCALE GENOMIC DNA]</scope>
    <source>
        <strain evidence="2 3">NPDC000087</strain>
    </source>
</reference>
<sequence>MLGAEVVYDRLPYFYTDQYDLGMEYTGYAPPGRYDTVVVRGDVAEREFVAFWTTGGRVMAGMNVNVWDTTPQIEALIRSNKPVDLARLADPDIALDDLTPIESQPFAAGRSNRS</sequence>
<name>A0ABW6W6W7_9ACTN</name>
<dbReference type="EMBL" id="JBIAZU010000001">
    <property type="protein sequence ID" value="MFF5289055.1"/>
    <property type="molecule type" value="Genomic_DNA"/>
</dbReference>
<proteinExistence type="predicted"/>
<comment type="caution">
    <text evidence="2">The sequence shown here is derived from an EMBL/GenBank/DDBJ whole genome shotgun (WGS) entry which is preliminary data.</text>
</comment>